<feature type="transmembrane region" description="Helical" evidence="5">
    <location>
        <begin position="199"/>
        <end position="220"/>
    </location>
</feature>
<feature type="transmembrane region" description="Helical" evidence="5">
    <location>
        <begin position="95"/>
        <end position="114"/>
    </location>
</feature>
<organism evidence="6 7">
    <name type="scientific">Viridothelium virens</name>
    <name type="common">Speckled blister lichen</name>
    <name type="synonym">Trypethelium virens</name>
    <dbReference type="NCBI Taxonomy" id="1048519"/>
    <lineage>
        <taxon>Eukaryota</taxon>
        <taxon>Fungi</taxon>
        <taxon>Dikarya</taxon>
        <taxon>Ascomycota</taxon>
        <taxon>Pezizomycotina</taxon>
        <taxon>Dothideomycetes</taxon>
        <taxon>Dothideomycetes incertae sedis</taxon>
        <taxon>Trypetheliales</taxon>
        <taxon>Trypetheliaceae</taxon>
        <taxon>Viridothelium</taxon>
    </lineage>
</organism>
<comment type="subcellular location">
    <subcellularLocation>
        <location evidence="1">Endomembrane system</location>
        <topology evidence="1">Multi-pass membrane protein</topology>
    </subcellularLocation>
</comment>
<evidence type="ECO:0000256" key="3">
    <source>
        <dbReference type="ARBA" id="ARBA00022989"/>
    </source>
</evidence>
<evidence type="ECO:0000256" key="2">
    <source>
        <dbReference type="ARBA" id="ARBA00022692"/>
    </source>
</evidence>
<accession>A0A6A6HN84</accession>
<evidence type="ECO:0008006" key="8">
    <source>
        <dbReference type="Google" id="ProtNLM"/>
    </source>
</evidence>
<feature type="transmembrane region" description="Helical" evidence="5">
    <location>
        <begin position="136"/>
        <end position="153"/>
    </location>
</feature>
<dbReference type="Proteomes" id="UP000800092">
    <property type="component" value="Unassembled WGS sequence"/>
</dbReference>
<dbReference type="GO" id="GO:0012505">
    <property type="term" value="C:endomembrane system"/>
    <property type="evidence" value="ECO:0007669"/>
    <property type="project" value="UniProtKB-SubCell"/>
</dbReference>
<keyword evidence="4 5" id="KW-0472">Membrane</keyword>
<evidence type="ECO:0000256" key="1">
    <source>
        <dbReference type="ARBA" id="ARBA00004127"/>
    </source>
</evidence>
<gene>
    <name evidence="6" type="ORF">EV356DRAFT_563396</name>
</gene>
<evidence type="ECO:0000313" key="6">
    <source>
        <dbReference type="EMBL" id="KAF2239309.1"/>
    </source>
</evidence>
<reference evidence="6" key="1">
    <citation type="journal article" date="2020" name="Stud. Mycol.">
        <title>101 Dothideomycetes genomes: a test case for predicting lifestyles and emergence of pathogens.</title>
        <authorList>
            <person name="Haridas S."/>
            <person name="Albert R."/>
            <person name="Binder M."/>
            <person name="Bloem J."/>
            <person name="Labutti K."/>
            <person name="Salamov A."/>
            <person name="Andreopoulos B."/>
            <person name="Baker S."/>
            <person name="Barry K."/>
            <person name="Bills G."/>
            <person name="Bluhm B."/>
            <person name="Cannon C."/>
            <person name="Castanera R."/>
            <person name="Culley D."/>
            <person name="Daum C."/>
            <person name="Ezra D."/>
            <person name="Gonzalez J."/>
            <person name="Henrissat B."/>
            <person name="Kuo A."/>
            <person name="Liang C."/>
            <person name="Lipzen A."/>
            <person name="Lutzoni F."/>
            <person name="Magnuson J."/>
            <person name="Mondo S."/>
            <person name="Nolan M."/>
            <person name="Ohm R."/>
            <person name="Pangilinan J."/>
            <person name="Park H.-J."/>
            <person name="Ramirez L."/>
            <person name="Alfaro M."/>
            <person name="Sun H."/>
            <person name="Tritt A."/>
            <person name="Yoshinaga Y."/>
            <person name="Zwiers L.-H."/>
            <person name="Turgeon B."/>
            <person name="Goodwin S."/>
            <person name="Spatafora J."/>
            <person name="Crous P."/>
            <person name="Grigoriev I."/>
        </authorList>
    </citation>
    <scope>NUCLEOTIDE SEQUENCE</scope>
    <source>
        <strain evidence="6">Tuck. ex Michener</strain>
    </source>
</reference>
<dbReference type="GO" id="GO:0016020">
    <property type="term" value="C:membrane"/>
    <property type="evidence" value="ECO:0007669"/>
    <property type="project" value="InterPro"/>
</dbReference>
<evidence type="ECO:0000256" key="5">
    <source>
        <dbReference type="SAM" id="Phobius"/>
    </source>
</evidence>
<dbReference type="PANTHER" id="PTHR10989">
    <property type="entry name" value="ANDROGEN-INDUCED PROTEIN 1-RELATED"/>
    <property type="match status" value="1"/>
</dbReference>
<proteinExistence type="predicted"/>
<feature type="transmembrane region" description="Helical" evidence="5">
    <location>
        <begin position="62"/>
        <end position="83"/>
    </location>
</feature>
<name>A0A6A6HN84_VIRVR</name>
<dbReference type="EMBL" id="ML991773">
    <property type="protein sequence ID" value="KAF2239309.1"/>
    <property type="molecule type" value="Genomic_DNA"/>
</dbReference>
<dbReference type="OrthoDB" id="1898221at2759"/>
<evidence type="ECO:0000256" key="4">
    <source>
        <dbReference type="ARBA" id="ARBA00023136"/>
    </source>
</evidence>
<feature type="transmembrane region" description="Helical" evidence="5">
    <location>
        <begin position="21"/>
        <end position="42"/>
    </location>
</feature>
<protein>
    <recommendedName>
        <fullName evidence="8">Integral membrane protein</fullName>
    </recommendedName>
</protein>
<evidence type="ECO:0000313" key="7">
    <source>
        <dbReference type="Proteomes" id="UP000800092"/>
    </source>
</evidence>
<keyword evidence="2 5" id="KW-0812">Transmembrane</keyword>
<dbReference type="AlphaFoldDB" id="A0A6A6HN84"/>
<keyword evidence="7" id="KW-1185">Reference proteome</keyword>
<keyword evidence="3 5" id="KW-1133">Transmembrane helix</keyword>
<feature type="transmembrane region" description="Helical" evidence="5">
    <location>
        <begin position="160"/>
        <end position="179"/>
    </location>
</feature>
<dbReference type="Pfam" id="PF04750">
    <property type="entry name" value="Far-17a_AIG1"/>
    <property type="match status" value="1"/>
</dbReference>
<dbReference type="PANTHER" id="PTHR10989:SF16">
    <property type="entry name" value="AT02829P-RELATED"/>
    <property type="match status" value="1"/>
</dbReference>
<sequence length="250" mass="27645">MGSDEVVRKLVRRHPLQRIDSPSRGLSAFFHVLGLASFFYSFRHLVVTPNPVNDSYGWHMQYLTIIGLSLATLTFVSGLLADLTLSPLLFLTKNALSVASAPLEILITALYWGLRSIDPALVLPDWAPRLPLPTDLSFHFAPAALLLTDLLIFSPPYTIAALPSIALSGVIAVAYWFWVEACYAHNGFYPYPIFADAGTVGRVGLFIMSAVVMTVATALLKWVYTVVNGREIWEEEERGKGPRPGDLKRK</sequence>
<dbReference type="InterPro" id="IPR006838">
    <property type="entry name" value="ADTRP_AIG1"/>
</dbReference>